<evidence type="ECO:0000256" key="5">
    <source>
        <dbReference type="ARBA" id="ARBA00022741"/>
    </source>
</evidence>
<feature type="domain" description="Histidine kinase" evidence="15">
    <location>
        <begin position="878"/>
        <end position="1101"/>
    </location>
</feature>
<dbReference type="PROSITE" id="PS01124">
    <property type="entry name" value="HTH_ARAC_FAMILY_2"/>
    <property type="match status" value="1"/>
</dbReference>
<evidence type="ECO:0000256" key="12">
    <source>
        <dbReference type="PROSITE-ProRule" id="PRU00169"/>
    </source>
</evidence>
<keyword evidence="10" id="KW-0238">DNA-binding</keyword>
<dbReference type="FunFam" id="1.10.287.130:FF:000045">
    <property type="entry name" value="Two-component system sensor histidine kinase/response regulator"/>
    <property type="match status" value="1"/>
</dbReference>
<dbReference type="SUPFAM" id="SSF50998">
    <property type="entry name" value="Quinoprotein alcohol dehydrogenase-like"/>
    <property type="match status" value="1"/>
</dbReference>
<reference evidence="18" key="1">
    <citation type="submission" date="2016-04" db="EMBL/GenBank/DDBJ databases">
        <authorList>
            <person name="Chen L."/>
            <person name="Zhuang W."/>
            <person name="Wang G."/>
        </authorList>
    </citation>
    <scope>NUCLEOTIDE SEQUENCE [LARGE SCALE GENOMIC DNA]</scope>
    <source>
        <strain evidence="18">208</strain>
    </source>
</reference>
<keyword evidence="6" id="KW-0418">Kinase</keyword>
<keyword evidence="7" id="KW-0067">ATP-binding</keyword>
<dbReference type="SMART" id="SM00448">
    <property type="entry name" value="REC"/>
    <property type="match status" value="1"/>
</dbReference>
<dbReference type="Gene3D" id="3.30.565.10">
    <property type="entry name" value="Histidine kinase-like ATPase, C-terminal domain"/>
    <property type="match status" value="1"/>
</dbReference>
<dbReference type="CDD" id="cd00146">
    <property type="entry name" value="PKD"/>
    <property type="match status" value="1"/>
</dbReference>
<dbReference type="Gene3D" id="3.40.50.2300">
    <property type="match status" value="1"/>
</dbReference>
<keyword evidence="5" id="KW-0547">Nucleotide-binding</keyword>
<evidence type="ECO:0000256" key="2">
    <source>
        <dbReference type="ARBA" id="ARBA00012438"/>
    </source>
</evidence>
<dbReference type="PRINTS" id="PR00344">
    <property type="entry name" value="BCTRLSENSOR"/>
</dbReference>
<dbReference type="InterPro" id="IPR036890">
    <property type="entry name" value="HATPase_C_sf"/>
</dbReference>
<dbReference type="PROSITE" id="PS50110">
    <property type="entry name" value="RESPONSE_REGULATORY"/>
    <property type="match status" value="1"/>
</dbReference>
<keyword evidence="9" id="KW-0805">Transcription regulation</keyword>
<dbReference type="STRING" id="550983.A4R26_25115"/>
<gene>
    <name evidence="17" type="ORF">A4R26_25115</name>
</gene>
<keyword evidence="3 12" id="KW-0597">Phosphoprotein</keyword>
<dbReference type="OrthoDB" id="1489484at2"/>
<dbReference type="SUPFAM" id="SSF52172">
    <property type="entry name" value="CheY-like"/>
    <property type="match status" value="1"/>
</dbReference>
<dbReference type="CDD" id="cd00082">
    <property type="entry name" value="HisKA"/>
    <property type="match status" value="1"/>
</dbReference>
<dbReference type="InterPro" id="IPR036097">
    <property type="entry name" value="HisK_dim/P_sf"/>
</dbReference>
<proteinExistence type="predicted"/>
<feature type="domain" description="Response regulatory" evidence="16">
    <location>
        <begin position="1160"/>
        <end position="1275"/>
    </location>
</feature>
<evidence type="ECO:0000259" key="16">
    <source>
        <dbReference type="PROSITE" id="PS50110"/>
    </source>
</evidence>
<dbReference type="GO" id="GO:0043565">
    <property type="term" value="F:sequence-specific DNA binding"/>
    <property type="evidence" value="ECO:0007669"/>
    <property type="project" value="InterPro"/>
</dbReference>
<evidence type="ECO:0000256" key="7">
    <source>
        <dbReference type="ARBA" id="ARBA00022840"/>
    </source>
</evidence>
<dbReference type="SMART" id="SM00387">
    <property type="entry name" value="HATPase_c"/>
    <property type="match status" value="1"/>
</dbReference>
<evidence type="ECO:0000313" key="18">
    <source>
        <dbReference type="Proteomes" id="UP000192276"/>
    </source>
</evidence>
<dbReference type="FunFam" id="3.30.565.10:FF:000037">
    <property type="entry name" value="Hybrid sensor histidine kinase/response regulator"/>
    <property type="match status" value="1"/>
</dbReference>
<evidence type="ECO:0000256" key="8">
    <source>
        <dbReference type="ARBA" id="ARBA00023012"/>
    </source>
</evidence>
<evidence type="ECO:0000256" key="9">
    <source>
        <dbReference type="ARBA" id="ARBA00023015"/>
    </source>
</evidence>
<dbReference type="SUPFAM" id="SSF63829">
    <property type="entry name" value="Calcium-dependent phosphotriesterase"/>
    <property type="match status" value="1"/>
</dbReference>
<evidence type="ECO:0000256" key="3">
    <source>
        <dbReference type="ARBA" id="ARBA00022553"/>
    </source>
</evidence>
<evidence type="ECO:0000259" key="15">
    <source>
        <dbReference type="PROSITE" id="PS50109"/>
    </source>
</evidence>
<accession>A0A1V9FG84</accession>
<dbReference type="EC" id="2.7.13.3" evidence="2"/>
<dbReference type="InterPro" id="IPR003594">
    <property type="entry name" value="HATPase_dom"/>
</dbReference>
<dbReference type="InterPro" id="IPR018062">
    <property type="entry name" value="HTH_AraC-typ_CS"/>
</dbReference>
<evidence type="ECO:0000256" key="4">
    <source>
        <dbReference type="ARBA" id="ARBA00022679"/>
    </source>
</evidence>
<keyword evidence="13" id="KW-0472">Membrane</keyword>
<dbReference type="InterPro" id="IPR003661">
    <property type="entry name" value="HisK_dim/P_dom"/>
</dbReference>
<dbReference type="Pfam" id="PF07495">
    <property type="entry name" value="Y_Y_Y"/>
    <property type="match status" value="1"/>
</dbReference>
<keyword evidence="13" id="KW-0812">Transmembrane</keyword>
<dbReference type="InterPro" id="IPR015943">
    <property type="entry name" value="WD40/YVTN_repeat-like_dom_sf"/>
</dbReference>
<keyword evidence="18" id="KW-1185">Reference proteome</keyword>
<dbReference type="PANTHER" id="PTHR43547">
    <property type="entry name" value="TWO-COMPONENT HISTIDINE KINASE"/>
    <property type="match status" value="1"/>
</dbReference>
<organism evidence="17 18">
    <name type="scientific">Niastella populi</name>
    <dbReference type="NCBI Taxonomy" id="550983"/>
    <lineage>
        <taxon>Bacteria</taxon>
        <taxon>Pseudomonadati</taxon>
        <taxon>Bacteroidota</taxon>
        <taxon>Chitinophagia</taxon>
        <taxon>Chitinophagales</taxon>
        <taxon>Chitinophagaceae</taxon>
        <taxon>Niastella</taxon>
    </lineage>
</organism>
<name>A0A1V9FG84_9BACT</name>
<dbReference type="SMART" id="SM00342">
    <property type="entry name" value="HTH_ARAC"/>
    <property type="match status" value="1"/>
</dbReference>
<dbReference type="Pfam" id="PF00072">
    <property type="entry name" value="Response_reg"/>
    <property type="match status" value="1"/>
</dbReference>
<evidence type="ECO:0000256" key="11">
    <source>
        <dbReference type="ARBA" id="ARBA00023163"/>
    </source>
</evidence>
<evidence type="ECO:0000313" key="17">
    <source>
        <dbReference type="EMBL" id="OQP57375.1"/>
    </source>
</evidence>
<dbReference type="SUPFAM" id="SSF47384">
    <property type="entry name" value="Homodimeric domain of signal transducing histidine kinase"/>
    <property type="match status" value="1"/>
</dbReference>
<dbReference type="InterPro" id="IPR005467">
    <property type="entry name" value="His_kinase_dom"/>
</dbReference>
<keyword evidence="13" id="KW-1133">Transmembrane helix</keyword>
<dbReference type="Pfam" id="PF00512">
    <property type="entry name" value="HisKA"/>
    <property type="match status" value="1"/>
</dbReference>
<dbReference type="InterPro" id="IPR013783">
    <property type="entry name" value="Ig-like_fold"/>
</dbReference>
<dbReference type="InterPro" id="IPR018060">
    <property type="entry name" value="HTH_AraC"/>
</dbReference>
<dbReference type="InterPro" id="IPR011110">
    <property type="entry name" value="Reg_prop"/>
</dbReference>
<dbReference type="EMBL" id="LWBP01000195">
    <property type="protein sequence ID" value="OQP57375.1"/>
    <property type="molecule type" value="Genomic_DNA"/>
</dbReference>
<dbReference type="InterPro" id="IPR011006">
    <property type="entry name" value="CheY-like_superfamily"/>
</dbReference>
<sequence length="1413" mass="158939">MKGVTHLSLHHRENVAHLNYDRFAMVFIRYILFSLCPLLFFTASGQKAAINFTSLSSKDGLLSNIVNTIIKDRHGLMWFATDDGLNKFDGTNFTVYRNIAGDTNSLRVNEILTLCLDKQGNVWAGTSGGGLSLYDRTKDNFTNFPYQNVHGGFSTKSVIRSICCDHRGKLWIAQFEGVYEFDPVTKIVRPVNLVRPEGANRVRVTLLCIFEDSKHRIWLGSDYGLYLYQRESDSFKRFTHNPADPNSLSSDVVRTISEDSTGNVWFGTIEGLNKLPAGESRLIHYKNTGPDAIGINSNEINCIAADKEGELWIGTNVGLNKFNPVTKAVSVFEPDAENIHSLTSKNVRCAFIDKQGIYWFGTFRGGINKYDRNLNLFNLKLSNTFQENSNKAAIITSLAENRNGNVFIGTDDEGLLEFDRKTAKLRRLPFPKSNNLPVAILSLEPARDNRLYIGSFGHGLYILDPATGRLENLKKGTGPGDLSSNDIFCLKEDSKGNIWVGTNGAGVNVMQNKKVIVKFKPNPNGPNEHAIPVNGYTRAIAEDHDGNMWIGSHGAGLAMYNPATRSFKVFTRDNSRLPSDKIEALLCDRHGSIWVGTYGGGLSLFDKAKNQFINFGEKDGLQNTTIYQLVEDLQGRIWLSTNTGIGCFDLNKKSFRNFNNQHGIQNNNFVHGAGIRLSDGTLFFGGLQGFNYFDPAALTTNRNVPAVLFTDLKISNKSVIAGDDSPISEHISVAQEIRLDFKQNFALSFVALNYTNPKQNRYAYKLEGFDKEWNYTGTINTASYTNLDPGRYTFRVKASNNDGVWSVQETTIRIYVKPPWWATIYAYIFYFLVIAGLLLYSRYRAIARLRRKFAIEQERTEVRRMQELDRLKLQFLTNLSHDFRTPISLIMGPVDQLINEETARTKTDKLQMIRRNARRLLNLVNQLLDFRKMEEHELKLQLSKGEFVSFIKEVCESFRDLSERKNINFTFTSQISQLHTQFDRDKMERILFNLLSNAFKFTTAGGDVGVEINTAEKQDGSDRQWVAIRVTDTGIGIPREELENIFERFTQNNTPEHILNQGTGIGLSITKEFVKMHGGTIDVESIMGKGSAFIIQIPLKLPAEMAGVAHPAVEAKEGVAYPAVEANEGVPHLAVEANEGVPHLAVEAKEGVAHLAVDLSILLIEDNEDFRFYLKDNLRNNYKILEAANGKEGWQKALSCHPRLIVSDISMPEMDGITLVKKLKADKRTSHIPVILLTAMTGEEEQLRGLGTGANDYITKPFNFEVLHAKIKSLLNLQRTMQSAFTKQIKVVAPEVQFESADEKLLQEIVSYLEKNVTNSQLSVEGLSKEVGMSRSSLYSKLLELTGQSPVEYIRSFRLEKAAVLMEKSNMTIAEIAYQVGFTTPNYFARSFKAKYNMLPSEYIARNRLGNEK</sequence>
<dbReference type="Gene3D" id="1.10.10.60">
    <property type="entry name" value="Homeodomain-like"/>
    <property type="match status" value="2"/>
</dbReference>
<dbReference type="CDD" id="cd17574">
    <property type="entry name" value="REC_OmpR"/>
    <property type="match status" value="1"/>
</dbReference>
<dbReference type="PROSITE" id="PS50109">
    <property type="entry name" value="HIS_KIN"/>
    <property type="match status" value="1"/>
</dbReference>
<dbReference type="InterPro" id="IPR011123">
    <property type="entry name" value="Y_Y_Y"/>
</dbReference>
<dbReference type="GO" id="GO:0003700">
    <property type="term" value="F:DNA-binding transcription factor activity"/>
    <property type="evidence" value="ECO:0007669"/>
    <property type="project" value="InterPro"/>
</dbReference>
<dbReference type="InterPro" id="IPR004358">
    <property type="entry name" value="Sig_transdc_His_kin-like_C"/>
</dbReference>
<feature type="modified residue" description="4-aspartylphosphate" evidence="12">
    <location>
        <position position="1208"/>
    </location>
</feature>
<dbReference type="Proteomes" id="UP000192276">
    <property type="component" value="Unassembled WGS sequence"/>
</dbReference>
<dbReference type="RefSeq" id="WP_081167968.1">
    <property type="nucleotide sequence ID" value="NZ_LWBP01000195.1"/>
</dbReference>
<dbReference type="InterPro" id="IPR011047">
    <property type="entry name" value="Quinoprotein_ADH-like_sf"/>
</dbReference>
<dbReference type="Pfam" id="PF12833">
    <property type="entry name" value="HTH_18"/>
    <property type="match status" value="1"/>
</dbReference>
<evidence type="ECO:0000256" key="1">
    <source>
        <dbReference type="ARBA" id="ARBA00000085"/>
    </source>
</evidence>
<comment type="catalytic activity">
    <reaction evidence="1">
        <text>ATP + protein L-histidine = ADP + protein N-phospho-L-histidine.</text>
        <dbReference type="EC" id="2.7.13.3"/>
    </reaction>
</comment>
<feature type="transmembrane region" description="Helical" evidence="13">
    <location>
        <begin position="820"/>
        <end position="841"/>
    </location>
</feature>
<evidence type="ECO:0000256" key="10">
    <source>
        <dbReference type="ARBA" id="ARBA00023125"/>
    </source>
</evidence>
<dbReference type="InterPro" id="IPR009057">
    <property type="entry name" value="Homeodomain-like_sf"/>
</dbReference>
<dbReference type="Gene3D" id="1.10.287.130">
    <property type="match status" value="1"/>
</dbReference>
<dbReference type="Pfam" id="PF02518">
    <property type="entry name" value="HATPase_c"/>
    <property type="match status" value="1"/>
</dbReference>
<evidence type="ECO:0000256" key="13">
    <source>
        <dbReference type="SAM" id="Phobius"/>
    </source>
</evidence>
<dbReference type="SUPFAM" id="SSF46689">
    <property type="entry name" value="Homeodomain-like"/>
    <property type="match status" value="1"/>
</dbReference>
<dbReference type="Pfam" id="PF07494">
    <property type="entry name" value="Reg_prop"/>
    <property type="match status" value="8"/>
</dbReference>
<feature type="domain" description="HTH araC/xylS-type" evidence="14">
    <location>
        <begin position="1307"/>
        <end position="1406"/>
    </location>
</feature>
<dbReference type="Gene3D" id="2.130.10.10">
    <property type="entry name" value="YVTN repeat-like/Quinoprotein amine dehydrogenase"/>
    <property type="match status" value="4"/>
</dbReference>
<keyword evidence="11" id="KW-0804">Transcription</keyword>
<dbReference type="Gene3D" id="2.60.40.10">
    <property type="entry name" value="Immunoglobulins"/>
    <property type="match status" value="1"/>
</dbReference>
<dbReference type="FunFam" id="2.60.40.10:FF:000791">
    <property type="entry name" value="Two-component system sensor histidine kinase/response regulator"/>
    <property type="match status" value="1"/>
</dbReference>
<dbReference type="PROSITE" id="PS00041">
    <property type="entry name" value="HTH_ARAC_FAMILY_1"/>
    <property type="match status" value="1"/>
</dbReference>
<protein>
    <recommendedName>
        <fullName evidence="2">histidine kinase</fullName>
        <ecNumber evidence="2">2.7.13.3</ecNumber>
    </recommendedName>
</protein>
<keyword evidence="4" id="KW-0808">Transferase</keyword>
<dbReference type="InterPro" id="IPR001789">
    <property type="entry name" value="Sig_transdc_resp-reg_receiver"/>
</dbReference>
<evidence type="ECO:0000256" key="6">
    <source>
        <dbReference type="ARBA" id="ARBA00022777"/>
    </source>
</evidence>
<keyword evidence="8" id="KW-0902">Two-component regulatory system</keyword>
<comment type="caution">
    <text evidence="17">The sequence shown here is derived from an EMBL/GenBank/DDBJ whole genome shotgun (WGS) entry which is preliminary data.</text>
</comment>
<feature type="transmembrane region" description="Helical" evidence="13">
    <location>
        <begin position="20"/>
        <end position="41"/>
    </location>
</feature>
<dbReference type="SMART" id="SM00388">
    <property type="entry name" value="HisKA"/>
    <property type="match status" value="1"/>
</dbReference>
<dbReference type="GO" id="GO:0000155">
    <property type="term" value="F:phosphorelay sensor kinase activity"/>
    <property type="evidence" value="ECO:0007669"/>
    <property type="project" value="InterPro"/>
</dbReference>
<dbReference type="SUPFAM" id="SSF55874">
    <property type="entry name" value="ATPase domain of HSP90 chaperone/DNA topoisomerase II/histidine kinase"/>
    <property type="match status" value="1"/>
</dbReference>
<evidence type="ECO:0000259" key="14">
    <source>
        <dbReference type="PROSITE" id="PS01124"/>
    </source>
</evidence>
<dbReference type="GO" id="GO:0005524">
    <property type="term" value="F:ATP binding"/>
    <property type="evidence" value="ECO:0007669"/>
    <property type="project" value="UniProtKB-KW"/>
</dbReference>
<dbReference type="PANTHER" id="PTHR43547:SF2">
    <property type="entry name" value="HYBRID SIGNAL TRANSDUCTION HISTIDINE KINASE C"/>
    <property type="match status" value="1"/>
</dbReference>